<dbReference type="PROSITE" id="PS50297">
    <property type="entry name" value="ANK_REP_REGION"/>
    <property type="match status" value="1"/>
</dbReference>
<gene>
    <name evidence="11" type="ORF">TRAES_3BF040600020CFD_c1</name>
</gene>
<keyword evidence="6 8" id="KW-0472">Membrane</keyword>
<accession>A0A077RF22</accession>
<name>A0A077RF22_WHEAT</name>
<reference evidence="12" key="3">
    <citation type="submission" date="2018-10" db="UniProtKB">
        <authorList>
            <consortium name="EnsemblPlants"/>
        </authorList>
    </citation>
    <scope>IDENTIFICATION</scope>
</reference>
<reference evidence="12" key="2">
    <citation type="submission" date="2018-08" db="EMBL/GenBank/DDBJ databases">
        <authorList>
            <person name="Rossello M."/>
        </authorList>
    </citation>
    <scope>NUCLEOTIDE SEQUENCE [LARGE SCALE GENOMIC DNA]</scope>
    <source>
        <strain evidence="12">cv. Chinese Spring</strain>
    </source>
</reference>
<organism evidence="12">
    <name type="scientific">Triticum aestivum</name>
    <name type="common">Wheat</name>
    <dbReference type="NCBI Taxonomy" id="4565"/>
    <lineage>
        <taxon>Eukaryota</taxon>
        <taxon>Viridiplantae</taxon>
        <taxon>Streptophyta</taxon>
        <taxon>Embryophyta</taxon>
        <taxon>Tracheophyta</taxon>
        <taxon>Spermatophyta</taxon>
        <taxon>Magnoliopsida</taxon>
        <taxon>Liliopsida</taxon>
        <taxon>Poales</taxon>
        <taxon>Poaceae</taxon>
        <taxon>BOP clade</taxon>
        <taxon>Pooideae</taxon>
        <taxon>Triticodae</taxon>
        <taxon>Triticeae</taxon>
        <taxon>Triticinae</taxon>
        <taxon>Triticum</taxon>
    </lineage>
</organism>
<dbReference type="Gramene" id="TraesCLE_scaffold_134078_01G000100.1">
    <property type="protein sequence ID" value="TraesCLE_scaffold_134078_01G000100.1"/>
    <property type="gene ID" value="TraesCLE_scaffold_134078_01G000100"/>
</dbReference>
<protein>
    <submittedName>
        <fullName evidence="11">(bread wheat) hypothetical protein</fullName>
    </submittedName>
</protein>
<dbReference type="HOGENOM" id="CLU_000134_36_4_1"/>
<feature type="signal peptide" evidence="9">
    <location>
        <begin position="1"/>
        <end position="21"/>
    </location>
</feature>
<evidence type="ECO:0000313" key="13">
    <source>
        <dbReference type="Proteomes" id="UP000019116"/>
    </source>
</evidence>
<dbReference type="OrthoDB" id="303876at2759"/>
<evidence type="ECO:0000256" key="4">
    <source>
        <dbReference type="ARBA" id="ARBA00022989"/>
    </source>
</evidence>
<dbReference type="SMART" id="SM00248">
    <property type="entry name" value="ANK"/>
    <property type="match status" value="7"/>
</dbReference>
<proteinExistence type="predicted"/>
<keyword evidence="2 8" id="KW-0812">Transmembrane</keyword>
<evidence type="ECO:0000256" key="2">
    <source>
        <dbReference type="ARBA" id="ARBA00022692"/>
    </source>
</evidence>
<feature type="transmembrane region" description="Helical" evidence="8">
    <location>
        <begin position="367"/>
        <end position="387"/>
    </location>
</feature>
<evidence type="ECO:0000313" key="12">
    <source>
        <dbReference type="EnsemblPlants" id="TraesCS3B02G584200.1"/>
    </source>
</evidence>
<dbReference type="Gramene" id="TraesROB_scaffold_079301_01G000200.1">
    <property type="protein sequence ID" value="TraesROB_scaffold_079301_01G000200.1"/>
    <property type="gene ID" value="TraesROB_scaffold_079301_01G000200"/>
</dbReference>
<dbReference type="SUPFAM" id="SSF48403">
    <property type="entry name" value="Ankyrin repeat"/>
    <property type="match status" value="1"/>
</dbReference>
<dbReference type="InterPro" id="IPR026961">
    <property type="entry name" value="PGG_dom"/>
</dbReference>
<evidence type="ECO:0000313" key="11">
    <source>
        <dbReference type="EMBL" id="CDJ26327.1"/>
    </source>
</evidence>
<evidence type="ECO:0000256" key="9">
    <source>
        <dbReference type="SAM" id="SignalP"/>
    </source>
</evidence>
<dbReference type="Pfam" id="PF13962">
    <property type="entry name" value="PGG"/>
    <property type="match status" value="1"/>
</dbReference>
<keyword evidence="9" id="KW-0732">Signal</keyword>
<dbReference type="STRING" id="4565.A0A077RF22"/>
<dbReference type="ExpressionAtlas" id="A0A077RF22">
    <property type="expression patterns" value="baseline"/>
</dbReference>
<evidence type="ECO:0000256" key="5">
    <source>
        <dbReference type="ARBA" id="ARBA00023043"/>
    </source>
</evidence>
<evidence type="ECO:0000256" key="7">
    <source>
        <dbReference type="PROSITE-ProRule" id="PRU00023"/>
    </source>
</evidence>
<keyword evidence="13" id="KW-1185">Reference proteome</keyword>
<dbReference type="PANTHER" id="PTHR24186:SF54">
    <property type="entry name" value="PGG DOMAIN-CONTAINING PROTEIN"/>
    <property type="match status" value="1"/>
</dbReference>
<feature type="transmembrane region" description="Helical" evidence="8">
    <location>
        <begin position="422"/>
        <end position="445"/>
    </location>
</feature>
<reference evidence="11" key="1">
    <citation type="journal article" date="2014" name="Science">
        <title>Structural and functional partitioning of bread wheat chromosome 3B.</title>
        <authorList>
            <person name="Choulet F."/>
            <person name="Alberti A."/>
            <person name="Theil S."/>
            <person name="Glover N."/>
            <person name="Barbe V."/>
            <person name="Daron J."/>
            <person name="Pingault L."/>
            <person name="Sourdille P."/>
            <person name="Couloux A."/>
            <person name="Paux E."/>
            <person name="Leroy P."/>
            <person name="Mangenot S."/>
            <person name="Guilhot N."/>
            <person name="Le Gouis J."/>
            <person name="Balfourier F."/>
            <person name="Alaux M."/>
            <person name="Jamilloux V."/>
            <person name="Poulain J."/>
            <person name="Durand C."/>
            <person name="Bellec A."/>
            <person name="Gaspin C."/>
            <person name="Safar J."/>
            <person name="Dolezel J."/>
            <person name="Rogers J."/>
            <person name="Vandepoele K."/>
            <person name="Aury J.M."/>
            <person name="Mayer K."/>
            <person name="Berges H."/>
            <person name="Quesneville H."/>
            <person name="Wincker P."/>
            <person name="Feuillet C."/>
        </authorList>
    </citation>
    <scope>NUCLEOTIDE SEQUENCE [LARGE SCALE GENOMIC DNA]</scope>
</reference>
<dbReference type="EMBL" id="CBUC010000054">
    <property type="protein sequence ID" value="CDJ26327.1"/>
    <property type="molecule type" value="Genomic_DNA"/>
</dbReference>
<keyword evidence="4 8" id="KW-1133">Transmembrane helix</keyword>
<dbReference type="Pfam" id="PF12796">
    <property type="entry name" value="Ank_2"/>
    <property type="match status" value="3"/>
</dbReference>
<dbReference type="GO" id="GO:0016020">
    <property type="term" value="C:membrane"/>
    <property type="evidence" value="ECO:0000318"/>
    <property type="project" value="GO_Central"/>
</dbReference>
<keyword evidence="3" id="KW-0677">Repeat</keyword>
<dbReference type="InterPro" id="IPR002110">
    <property type="entry name" value="Ankyrin_rpt"/>
</dbReference>
<sequence>MRGHLMFFTSAWQLQKPLVLAVNSNGQTALMVAVIHGFPDIVTHTVSLLRGQQVLEEALLVADDAGYNVLHHAIRCGYQDLALKLIGEAPELSKAISRMDESPMYIATLKNYKEIFEQLIVITDSADCGQHGNNALHAAVRNGNEDIVKTIMEHRPSMAKVEDSVGISPVRLSVITCRTEVLRVFLKTDFLLGYEISNAGQPLLVSAASHGAIDVAKELLLHCPDAPYENSTTGVTCLHEAIVSEHEEFLNFIICAPQLRALINLRDKEGKTALHHAVLKCRPKLVGSILSHKDIDISILDEEGHSAAWELKYAYSEAKTLEWNEICMLLSKADPRDSFSIHFLQKEARINAVNASRLDSKSLSKTYTSNTAIIATLIATITFAALFTVPGGYSSDPGSAVAFLCVLYRWGDYRFLVHYLAVTKLLMWVSYAFTLVAFTIGMFILLAPHHLWLAILILCCGALVPLATKIVGEWPVLMLMLRSRLGGGPSTYRGQLLDIV</sequence>
<dbReference type="Gramene" id="TraesCS3B02G584200.1">
    <property type="protein sequence ID" value="TraesCS3B02G584200.1"/>
    <property type="gene ID" value="TraesCS3B02G584200"/>
</dbReference>
<dbReference type="EnsemblPlants" id="TraesCS3B02G584200.1">
    <property type="protein sequence ID" value="TraesCS3B02G584200.1"/>
    <property type="gene ID" value="TraesCS3B02G584200"/>
</dbReference>
<dbReference type="PROSITE" id="PS50088">
    <property type="entry name" value="ANK_REPEAT"/>
    <property type="match status" value="1"/>
</dbReference>
<feature type="chain" id="PRO_5043118152" evidence="9">
    <location>
        <begin position="22"/>
        <end position="500"/>
    </location>
</feature>
<dbReference type="PANTHER" id="PTHR24186">
    <property type="entry name" value="PROTEIN PHOSPHATASE 1 REGULATORY SUBUNIT"/>
    <property type="match status" value="1"/>
</dbReference>
<dbReference type="AlphaFoldDB" id="A0A077RF22"/>
<dbReference type="Gene3D" id="1.25.40.20">
    <property type="entry name" value="Ankyrin repeat-containing domain"/>
    <property type="match status" value="1"/>
</dbReference>
<dbReference type="InterPro" id="IPR036770">
    <property type="entry name" value="Ankyrin_rpt-contain_sf"/>
</dbReference>
<dbReference type="Gramene" id="TraesCS3B03G1460200.1">
    <property type="protein sequence ID" value="TraesCS3B03G1460200.1.CDS"/>
    <property type="gene ID" value="TraesCS3B03G1460200"/>
</dbReference>
<dbReference type="Proteomes" id="UP000019116">
    <property type="component" value="Chromosome 3B"/>
</dbReference>
<comment type="subcellular location">
    <subcellularLocation>
        <location evidence="1">Membrane</location>
        <topology evidence="1">Multi-pass membrane protein</topology>
    </subcellularLocation>
</comment>
<feature type="transmembrane region" description="Helical" evidence="8">
    <location>
        <begin position="451"/>
        <end position="472"/>
    </location>
</feature>
<dbReference type="Gramene" id="TraesWEE_scaffold_121652_01G000100.1">
    <property type="protein sequence ID" value="TraesWEE_scaffold_121652_01G000100.1"/>
    <property type="gene ID" value="TraesWEE_scaffold_121652_01G000100"/>
</dbReference>
<evidence type="ECO:0000256" key="1">
    <source>
        <dbReference type="ARBA" id="ARBA00004141"/>
    </source>
</evidence>
<evidence type="ECO:0000256" key="6">
    <source>
        <dbReference type="ARBA" id="ARBA00023136"/>
    </source>
</evidence>
<keyword evidence="5 7" id="KW-0040">ANK repeat</keyword>
<evidence type="ECO:0000256" key="8">
    <source>
        <dbReference type="SAM" id="Phobius"/>
    </source>
</evidence>
<dbReference type="Gramene" id="TraesCAD_scaffold_106940_01G000100.1">
    <property type="protein sequence ID" value="TraesCAD_scaffold_106940_01G000100.1"/>
    <property type="gene ID" value="TraesCAD_scaffold_106940_01G000100"/>
</dbReference>
<feature type="domain" description="PGG" evidence="10">
    <location>
        <begin position="367"/>
        <end position="399"/>
    </location>
</feature>
<dbReference type="SMR" id="A0A077RF22"/>
<evidence type="ECO:0000259" key="10">
    <source>
        <dbReference type="Pfam" id="PF13962"/>
    </source>
</evidence>
<dbReference type="Gramene" id="TraesRN3B0101467800.1">
    <property type="protein sequence ID" value="TraesRN3B0101467800.1"/>
    <property type="gene ID" value="TraesRN3B0101467800"/>
</dbReference>
<evidence type="ECO:0000256" key="3">
    <source>
        <dbReference type="ARBA" id="ARBA00022737"/>
    </source>
</evidence>
<feature type="repeat" description="ANK" evidence="7">
    <location>
        <begin position="131"/>
        <end position="163"/>
    </location>
</feature>